<proteinExistence type="predicted"/>
<reference evidence="1" key="1">
    <citation type="submission" date="2019-08" db="EMBL/GenBank/DDBJ databases">
        <authorList>
            <person name="Kucharzyk K."/>
            <person name="Murdoch R.W."/>
            <person name="Higgins S."/>
            <person name="Loffler F."/>
        </authorList>
    </citation>
    <scope>NUCLEOTIDE SEQUENCE</scope>
</reference>
<dbReference type="AlphaFoldDB" id="A0A645IUK6"/>
<evidence type="ECO:0000313" key="1">
    <source>
        <dbReference type="EMBL" id="MPN55091.1"/>
    </source>
</evidence>
<protein>
    <recommendedName>
        <fullName evidence="2">Peptidase M24 domain-containing protein</fullName>
    </recommendedName>
</protein>
<name>A0A645IUK6_9ZZZZ</name>
<gene>
    <name evidence="1" type="ORF">SDC9_202770</name>
</gene>
<dbReference type="SUPFAM" id="SSF55920">
    <property type="entry name" value="Creatinase/aminopeptidase"/>
    <property type="match status" value="1"/>
</dbReference>
<dbReference type="Gene3D" id="3.90.230.10">
    <property type="entry name" value="Creatinase/methionine aminopeptidase superfamily"/>
    <property type="match status" value="1"/>
</dbReference>
<evidence type="ECO:0008006" key="2">
    <source>
        <dbReference type="Google" id="ProtNLM"/>
    </source>
</evidence>
<dbReference type="InterPro" id="IPR036005">
    <property type="entry name" value="Creatinase/aminopeptidase-like"/>
</dbReference>
<sequence length="165" mass="18813">MLHVDFGLIYLGLCTDHQRLAYVPQVNETEVPEYLMKAFKENNHFQDIVCANFIEGRTGNEIFTASVNQAKAEGITPMLYTHPIGHYGHGPGPTIGLFNEQKEIKVKGDYPLYKNTCYALELNTKRLVPEFSNKDLYVFTEETIAFDGEKCIYLAKGRDHIHLVK</sequence>
<accession>A0A645IUK6</accession>
<dbReference type="EMBL" id="VSSQ01123937">
    <property type="protein sequence ID" value="MPN55091.1"/>
    <property type="molecule type" value="Genomic_DNA"/>
</dbReference>
<comment type="caution">
    <text evidence="1">The sequence shown here is derived from an EMBL/GenBank/DDBJ whole genome shotgun (WGS) entry which is preliminary data.</text>
</comment>
<organism evidence="1">
    <name type="scientific">bioreactor metagenome</name>
    <dbReference type="NCBI Taxonomy" id="1076179"/>
    <lineage>
        <taxon>unclassified sequences</taxon>
        <taxon>metagenomes</taxon>
        <taxon>ecological metagenomes</taxon>
    </lineage>
</organism>